<comment type="subcellular location">
    <subcellularLocation>
        <location evidence="6">Cytoplasm</location>
    </subcellularLocation>
</comment>
<dbReference type="InterPro" id="IPR004498">
    <property type="entry name" value="Ribosomal_PrmA_MeTrfase"/>
</dbReference>
<dbReference type="CDD" id="cd02440">
    <property type="entry name" value="AdoMet_MTases"/>
    <property type="match status" value="1"/>
</dbReference>
<evidence type="ECO:0000256" key="1">
    <source>
        <dbReference type="ARBA" id="ARBA00009741"/>
    </source>
</evidence>
<dbReference type="STRING" id="123214.PERMA_1842"/>
<dbReference type="GO" id="GO:0005840">
    <property type="term" value="C:ribosome"/>
    <property type="evidence" value="ECO:0007669"/>
    <property type="project" value="UniProtKB-KW"/>
</dbReference>
<dbReference type="HAMAP" id="MF_00735">
    <property type="entry name" value="Methyltr_PrmA"/>
    <property type="match status" value="1"/>
</dbReference>
<dbReference type="AlphaFoldDB" id="C0QSF8"/>
<protein>
    <recommendedName>
        <fullName evidence="6">Ribosomal protein L11 methyltransferase</fullName>
        <shortName evidence="6">L11 Mtase</shortName>
        <ecNumber evidence="6">2.1.1.-</ecNumber>
    </recommendedName>
</protein>
<comment type="function">
    <text evidence="6">Methylates ribosomal protein L11.</text>
</comment>
<dbReference type="EC" id="2.1.1.-" evidence="6"/>
<keyword evidence="2 6" id="KW-0963">Cytoplasm</keyword>
<feature type="binding site" evidence="6">
    <location>
        <position position="145"/>
    </location>
    <ligand>
        <name>S-adenosyl-L-methionine</name>
        <dbReference type="ChEBI" id="CHEBI:59789"/>
    </ligand>
</feature>
<feature type="binding site" evidence="6">
    <location>
        <position position="124"/>
    </location>
    <ligand>
        <name>S-adenosyl-L-methionine</name>
        <dbReference type="ChEBI" id="CHEBI:59789"/>
    </ligand>
</feature>
<dbReference type="Pfam" id="PF06325">
    <property type="entry name" value="PrmA"/>
    <property type="match status" value="1"/>
</dbReference>
<dbReference type="GO" id="GO:0016279">
    <property type="term" value="F:protein-lysine N-methyltransferase activity"/>
    <property type="evidence" value="ECO:0007669"/>
    <property type="project" value="RHEA"/>
</dbReference>
<comment type="catalytic activity">
    <reaction evidence="6">
        <text>L-lysyl-[protein] + 3 S-adenosyl-L-methionine = N(6),N(6),N(6)-trimethyl-L-lysyl-[protein] + 3 S-adenosyl-L-homocysteine + 3 H(+)</text>
        <dbReference type="Rhea" id="RHEA:54192"/>
        <dbReference type="Rhea" id="RHEA-COMP:9752"/>
        <dbReference type="Rhea" id="RHEA-COMP:13826"/>
        <dbReference type="ChEBI" id="CHEBI:15378"/>
        <dbReference type="ChEBI" id="CHEBI:29969"/>
        <dbReference type="ChEBI" id="CHEBI:57856"/>
        <dbReference type="ChEBI" id="CHEBI:59789"/>
        <dbReference type="ChEBI" id="CHEBI:61961"/>
    </reaction>
</comment>
<dbReference type="HOGENOM" id="CLU_049382_0_2_0"/>
<feature type="binding site" evidence="6">
    <location>
        <position position="207"/>
    </location>
    <ligand>
        <name>S-adenosyl-L-methionine</name>
        <dbReference type="ChEBI" id="CHEBI:59789"/>
    </ligand>
</feature>
<dbReference type="EMBL" id="CP001230">
    <property type="protein sequence ID" value="ACO03676.1"/>
    <property type="molecule type" value="Genomic_DNA"/>
</dbReference>
<sequence>MKKLIYSLPTSLFEIFAVEFNGYGFEILNRDTEETVFAIYVDDKELKSVKEAVQEIFEDLGNGTLILEEDIKEENWEEKWKEHFKPIKIPPFVIIPEWEIYEGDLIPIKLKIGKAFGTGLHPSTQIVLSLIPEYIEKEDSVLDIGTGSGILSIASKKIGAGLVKGIDIQPEAVEECKTNSWENEVEVLCERKSFEDINERYDIVLANLQIDIFREAFKKISKLFRKYLIVSGIYGEKERSQILKLSKDLNLEVLKEVSKKDEGLEEKWYGFVLRHSKKD</sequence>
<accession>C0QSF8</accession>
<evidence type="ECO:0000313" key="7">
    <source>
        <dbReference type="EMBL" id="ACO03676.1"/>
    </source>
</evidence>
<evidence type="ECO:0000256" key="5">
    <source>
        <dbReference type="ARBA" id="ARBA00022691"/>
    </source>
</evidence>
<proteinExistence type="inferred from homology"/>
<comment type="similarity">
    <text evidence="1 6">Belongs to the methyltransferase superfamily. PrmA family.</text>
</comment>
<dbReference type="eggNOG" id="COG2264">
    <property type="taxonomic scope" value="Bacteria"/>
</dbReference>
<keyword evidence="7" id="KW-0687">Ribonucleoprotein</keyword>
<keyword evidence="8" id="KW-1185">Reference proteome</keyword>
<evidence type="ECO:0000313" key="8">
    <source>
        <dbReference type="Proteomes" id="UP000001366"/>
    </source>
</evidence>
<keyword evidence="5 6" id="KW-0949">S-adenosyl-L-methionine</keyword>
<evidence type="ECO:0000256" key="4">
    <source>
        <dbReference type="ARBA" id="ARBA00022679"/>
    </source>
</evidence>
<dbReference type="KEGG" id="pmx:PERMA_1842"/>
<dbReference type="GO" id="GO:0032259">
    <property type="term" value="P:methylation"/>
    <property type="evidence" value="ECO:0007669"/>
    <property type="project" value="UniProtKB-KW"/>
</dbReference>
<evidence type="ECO:0000256" key="6">
    <source>
        <dbReference type="HAMAP-Rule" id="MF_00735"/>
    </source>
</evidence>
<dbReference type="PaxDb" id="123214-PERMA_1842"/>
<dbReference type="GO" id="GO:0005737">
    <property type="term" value="C:cytoplasm"/>
    <property type="evidence" value="ECO:0007669"/>
    <property type="project" value="UniProtKB-SubCell"/>
</dbReference>
<reference evidence="7 8" key="1">
    <citation type="journal article" date="2009" name="J. Bacteriol.">
        <title>Complete and draft genome sequences of six members of the Aquificales.</title>
        <authorList>
            <person name="Reysenbach A.L."/>
            <person name="Hamamura N."/>
            <person name="Podar M."/>
            <person name="Griffiths E."/>
            <person name="Ferreira S."/>
            <person name="Hochstein R."/>
            <person name="Heidelberg J."/>
            <person name="Johnson J."/>
            <person name="Mead D."/>
            <person name="Pohorille A."/>
            <person name="Sarmiento M."/>
            <person name="Schweighofer K."/>
            <person name="Seshadri R."/>
            <person name="Voytek M.A."/>
        </authorList>
    </citation>
    <scope>NUCLEOTIDE SEQUENCE [LARGE SCALE GENOMIC DNA]</scope>
    <source>
        <strain evidence="8">DSM 14350 / EX-H1</strain>
    </source>
</reference>
<keyword evidence="7" id="KW-0689">Ribosomal protein</keyword>
<dbReference type="SUPFAM" id="SSF53335">
    <property type="entry name" value="S-adenosyl-L-methionine-dependent methyltransferases"/>
    <property type="match status" value="1"/>
</dbReference>
<feature type="binding site" evidence="6">
    <location>
        <position position="167"/>
    </location>
    <ligand>
        <name>S-adenosyl-L-methionine</name>
        <dbReference type="ChEBI" id="CHEBI:59789"/>
    </ligand>
</feature>
<keyword evidence="3 6" id="KW-0489">Methyltransferase</keyword>
<organism evidence="7 8">
    <name type="scientific">Persephonella marina (strain DSM 14350 / EX-H1)</name>
    <dbReference type="NCBI Taxonomy" id="123214"/>
    <lineage>
        <taxon>Bacteria</taxon>
        <taxon>Pseudomonadati</taxon>
        <taxon>Aquificota</taxon>
        <taxon>Aquificia</taxon>
        <taxon>Aquificales</taxon>
        <taxon>Hydrogenothermaceae</taxon>
        <taxon>Persephonella</taxon>
    </lineage>
</organism>
<dbReference type="OrthoDB" id="9785995at2"/>
<gene>
    <name evidence="6 7" type="primary">prmA</name>
    <name evidence="7" type="ordered locus">PERMA_1842</name>
</gene>
<evidence type="ECO:0000256" key="3">
    <source>
        <dbReference type="ARBA" id="ARBA00022603"/>
    </source>
</evidence>
<keyword evidence="4 6" id="KW-0808">Transferase</keyword>
<dbReference type="InterPro" id="IPR050078">
    <property type="entry name" value="Ribosomal_L11_MeTrfase_PrmA"/>
</dbReference>
<dbReference type="Gene3D" id="3.40.50.150">
    <property type="entry name" value="Vaccinia Virus protein VP39"/>
    <property type="match status" value="1"/>
</dbReference>
<dbReference type="PANTHER" id="PTHR43648">
    <property type="entry name" value="ELECTRON TRANSFER FLAVOPROTEIN BETA SUBUNIT LYSINE METHYLTRANSFERASE"/>
    <property type="match status" value="1"/>
</dbReference>
<name>C0QSF8_PERMH</name>
<dbReference type="RefSeq" id="WP_012675915.1">
    <property type="nucleotide sequence ID" value="NC_012440.1"/>
</dbReference>
<dbReference type="Proteomes" id="UP000001366">
    <property type="component" value="Chromosome"/>
</dbReference>
<dbReference type="InterPro" id="IPR029063">
    <property type="entry name" value="SAM-dependent_MTases_sf"/>
</dbReference>
<evidence type="ECO:0000256" key="2">
    <source>
        <dbReference type="ARBA" id="ARBA00022490"/>
    </source>
</evidence>
<dbReference type="PANTHER" id="PTHR43648:SF1">
    <property type="entry name" value="ELECTRON TRANSFER FLAVOPROTEIN BETA SUBUNIT LYSINE METHYLTRANSFERASE"/>
    <property type="match status" value="1"/>
</dbReference>